<dbReference type="SUPFAM" id="SSF82679">
    <property type="entry name" value="N-utilization substance G protein NusG, N-terminal domain"/>
    <property type="match status" value="1"/>
</dbReference>
<dbReference type="RefSeq" id="WP_002706038.1">
    <property type="nucleotide sequence ID" value="NZ_AGRW01000053.1"/>
</dbReference>
<keyword evidence="2 5" id="KW-0889">Transcription antitermination</keyword>
<keyword evidence="1 5" id="KW-0806">Transcription termination</keyword>
<reference evidence="10 11" key="1">
    <citation type="submission" date="2011-09" db="EMBL/GenBank/DDBJ databases">
        <title>The draft genome of Treponema saccharophilum DSM 2985.</title>
        <authorList>
            <consortium name="US DOE Joint Genome Institute (JGI-PGF)"/>
            <person name="Lucas S."/>
            <person name="Copeland A."/>
            <person name="Lapidus A."/>
            <person name="Glavina del Rio T."/>
            <person name="Dalin E."/>
            <person name="Tice H."/>
            <person name="Bruce D."/>
            <person name="Goodwin L."/>
            <person name="Pitluck S."/>
            <person name="Peters L."/>
            <person name="Kyrpides N."/>
            <person name="Mavromatis K."/>
            <person name="Ivanova N."/>
            <person name="Markowitz V."/>
            <person name="Cheng J.-F."/>
            <person name="Hugenholtz P."/>
            <person name="Woyke T."/>
            <person name="Wu D."/>
            <person name="Gronow S."/>
            <person name="Wellnitz S."/>
            <person name="Brambilla E."/>
            <person name="Klenk H.-P."/>
            <person name="Eisen J.A."/>
        </authorList>
    </citation>
    <scope>NUCLEOTIDE SEQUENCE [LARGE SCALE GENOMIC DNA]</scope>
    <source>
        <strain evidence="10 11">DSM 2985</strain>
    </source>
</reference>
<organism evidence="10 11">
    <name type="scientific">Treponema saccharophilum DSM 2985</name>
    <dbReference type="NCBI Taxonomy" id="907348"/>
    <lineage>
        <taxon>Bacteria</taxon>
        <taxon>Pseudomonadati</taxon>
        <taxon>Spirochaetota</taxon>
        <taxon>Spirochaetia</taxon>
        <taxon>Spirochaetales</taxon>
        <taxon>Treponemataceae</taxon>
        <taxon>Treponema</taxon>
    </lineage>
</organism>
<dbReference type="GO" id="GO:0031564">
    <property type="term" value="P:transcription antitermination"/>
    <property type="evidence" value="ECO:0007669"/>
    <property type="project" value="UniProtKB-UniRule"/>
</dbReference>
<dbReference type="InterPro" id="IPR005824">
    <property type="entry name" value="KOW"/>
</dbReference>
<dbReference type="NCBIfam" id="TIGR00922">
    <property type="entry name" value="nusG"/>
    <property type="match status" value="1"/>
</dbReference>
<evidence type="ECO:0000256" key="1">
    <source>
        <dbReference type="ARBA" id="ARBA00022472"/>
    </source>
</evidence>
<evidence type="ECO:0000256" key="6">
    <source>
        <dbReference type="NCBIfam" id="TIGR00922"/>
    </source>
</evidence>
<dbReference type="GO" id="GO:0005829">
    <property type="term" value="C:cytosol"/>
    <property type="evidence" value="ECO:0007669"/>
    <property type="project" value="TreeGrafter"/>
</dbReference>
<dbReference type="InterPro" id="IPR036735">
    <property type="entry name" value="NGN_dom_sf"/>
</dbReference>
<feature type="domain" description="NusG-like N-terminal" evidence="8">
    <location>
        <begin position="2"/>
        <end position="127"/>
    </location>
</feature>
<keyword evidence="4 5" id="KW-0804">Transcription</keyword>
<evidence type="ECO:0000256" key="3">
    <source>
        <dbReference type="ARBA" id="ARBA00023015"/>
    </source>
</evidence>
<dbReference type="InterPro" id="IPR047050">
    <property type="entry name" value="NGN"/>
</dbReference>
<evidence type="ECO:0000256" key="2">
    <source>
        <dbReference type="ARBA" id="ARBA00022814"/>
    </source>
</evidence>
<comment type="function">
    <text evidence="5 7">Participates in transcription elongation, termination and antitermination.</text>
</comment>
<evidence type="ECO:0000256" key="7">
    <source>
        <dbReference type="RuleBase" id="RU000538"/>
    </source>
</evidence>
<dbReference type="eggNOG" id="COG0250">
    <property type="taxonomic scope" value="Bacteria"/>
</dbReference>
<dbReference type="Pfam" id="PF02357">
    <property type="entry name" value="NusG"/>
    <property type="match status" value="1"/>
</dbReference>
<dbReference type="SUPFAM" id="SSF50104">
    <property type="entry name" value="Translation proteins SH3-like domain"/>
    <property type="match status" value="1"/>
</dbReference>
<comment type="similarity">
    <text evidence="5 7">Belongs to the NusG family.</text>
</comment>
<dbReference type="InterPro" id="IPR006645">
    <property type="entry name" value="NGN-like_dom"/>
</dbReference>
<dbReference type="FunFam" id="2.30.30.30:FF:000002">
    <property type="entry name" value="Transcription termination/antitermination factor NusG"/>
    <property type="match status" value="1"/>
</dbReference>
<gene>
    <name evidence="5" type="primary">nusG</name>
    <name evidence="10" type="ORF">TresaDRAFT_0707</name>
</gene>
<dbReference type="SMART" id="SM00739">
    <property type="entry name" value="KOW"/>
    <property type="match status" value="1"/>
</dbReference>
<dbReference type="CDD" id="cd06091">
    <property type="entry name" value="KOW_NusG"/>
    <property type="match status" value="1"/>
</dbReference>
<dbReference type="GO" id="GO:0032784">
    <property type="term" value="P:regulation of DNA-templated transcription elongation"/>
    <property type="evidence" value="ECO:0007669"/>
    <property type="project" value="InterPro"/>
</dbReference>
<dbReference type="InterPro" id="IPR001062">
    <property type="entry name" value="Transcrpt_antiterm_NusG"/>
</dbReference>
<dbReference type="AlphaFoldDB" id="H7ENF4"/>
<dbReference type="GO" id="GO:0006354">
    <property type="term" value="P:DNA-templated transcription elongation"/>
    <property type="evidence" value="ECO:0007669"/>
    <property type="project" value="UniProtKB-UniRule"/>
</dbReference>
<dbReference type="PROSITE" id="PS01014">
    <property type="entry name" value="NUSG"/>
    <property type="match status" value="1"/>
</dbReference>
<dbReference type="InterPro" id="IPR014722">
    <property type="entry name" value="Rib_uL2_dom2"/>
</dbReference>
<keyword evidence="3 5" id="KW-0805">Transcription regulation</keyword>
<dbReference type="PANTHER" id="PTHR30265">
    <property type="entry name" value="RHO-INTERACTING TRANSCRIPTION TERMINATION FACTOR NUSG"/>
    <property type="match status" value="1"/>
</dbReference>
<dbReference type="STRING" id="907348.TresaDRAFT_0707"/>
<dbReference type="HAMAP" id="MF_00948">
    <property type="entry name" value="NusG"/>
    <property type="match status" value="1"/>
</dbReference>
<evidence type="ECO:0000256" key="5">
    <source>
        <dbReference type="HAMAP-Rule" id="MF_00948"/>
    </source>
</evidence>
<accession>H7ENF4</accession>
<dbReference type="InterPro" id="IPR015869">
    <property type="entry name" value="Transcrpt_antiterm_NusG_bac_CS"/>
</dbReference>
<evidence type="ECO:0000259" key="9">
    <source>
        <dbReference type="SMART" id="SM00739"/>
    </source>
</evidence>
<comment type="caution">
    <text evidence="10">The sequence shown here is derived from an EMBL/GenBank/DDBJ whole genome shotgun (WGS) entry which is preliminary data.</text>
</comment>
<dbReference type="PRINTS" id="PR00338">
    <property type="entry name" value="NUSGTNSCPFCT"/>
</dbReference>
<feature type="domain" description="KOW" evidence="9">
    <location>
        <begin position="141"/>
        <end position="168"/>
    </location>
</feature>
<dbReference type="Pfam" id="PF00467">
    <property type="entry name" value="KOW"/>
    <property type="match status" value="1"/>
</dbReference>
<evidence type="ECO:0000313" key="10">
    <source>
        <dbReference type="EMBL" id="EIC00882.1"/>
    </source>
</evidence>
<dbReference type="PATRIC" id="fig|907348.3.peg.2473"/>
<evidence type="ECO:0000313" key="11">
    <source>
        <dbReference type="Proteomes" id="UP000003571"/>
    </source>
</evidence>
<dbReference type="GO" id="GO:0006353">
    <property type="term" value="P:DNA-templated transcription termination"/>
    <property type="evidence" value="ECO:0007669"/>
    <property type="project" value="UniProtKB-UniRule"/>
</dbReference>
<name>H7ENF4_9SPIR</name>
<dbReference type="InterPro" id="IPR043425">
    <property type="entry name" value="NusG-like"/>
</dbReference>
<dbReference type="PANTHER" id="PTHR30265:SF2">
    <property type="entry name" value="TRANSCRIPTION TERMINATION_ANTITERMINATION PROTEIN NUSG"/>
    <property type="match status" value="1"/>
</dbReference>
<dbReference type="Proteomes" id="UP000003571">
    <property type="component" value="Unassembled WGS sequence"/>
</dbReference>
<proteinExistence type="inferred from homology"/>
<protein>
    <recommendedName>
        <fullName evidence="5 6">Transcription termination/antitermination protein NusG</fullName>
    </recommendedName>
</protein>
<dbReference type="SMART" id="SM00738">
    <property type="entry name" value="NGN"/>
    <property type="match status" value="1"/>
</dbReference>
<dbReference type="EMBL" id="AGRW01000053">
    <property type="protein sequence ID" value="EIC00882.1"/>
    <property type="molecule type" value="Genomic_DNA"/>
</dbReference>
<sequence length="197" mass="22298">MSKNWYIISTYAGYEDKIEKLLNMKIESGEISSDIVTSVKVPKEEVVEFVKAKDRKTGKEIEKKKVVKNKILPGYIMLEMDLPEVGWKETCSVIHRIQGVSDFVGTNPSQKPRPISTAEVRNIFRRTGDLPGEKNVRIKQNYSVGDQVKLNDGPFANFSGPIDEIYPEKNKLKVLLQVFGRVTPVEVDASQVEKLVK</sequence>
<dbReference type="CDD" id="cd09891">
    <property type="entry name" value="NGN_Bact_1"/>
    <property type="match status" value="1"/>
</dbReference>
<dbReference type="OrthoDB" id="9809075at2"/>
<dbReference type="Gene3D" id="3.30.70.940">
    <property type="entry name" value="NusG, N-terminal domain"/>
    <property type="match status" value="1"/>
</dbReference>
<evidence type="ECO:0000256" key="4">
    <source>
        <dbReference type="ARBA" id="ARBA00023163"/>
    </source>
</evidence>
<evidence type="ECO:0000259" key="8">
    <source>
        <dbReference type="SMART" id="SM00738"/>
    </source>
</evidence>
<dbReference type="InterPro" id="IPR008991">
    <property type="entry name" value="Translation_prot_SH3-like_sf"/>
</dbReference>
<dbReference type="Gene3D" id="2.30.30.30">
    <property type="match status" value="1"/>
</dbReference>
<keyword evidence="11" id="KW-1185">Reference proteome</keyword>